<comment type="caution">
    <text evidence="1">The sequence shown here is derived from an EMBL/GenBank/DDBJ whole genome shotgun (WGS) entry which is preliminary data.</text>
</comment>
<dbReference type="AlphaFoldDB" id="A0A8J6B3S2"/>
<sequence length="71" mass="7723">MVPGSAENPQRTVLSLLPPGVMNSVSTNLCPSGGSLQHSEKTILDSGQRIPPQQRTLVKRWLPPSKKICLF</sequence>
<evidence type="ECO:0000313" key="2">
    <source>
        <dbReference type="Proteomes" id="UP000770717"/>
    </source>
</evidence>
<organism evidence="1 2">
    <name type="scientific">Eleutherodactylus coqui</name>
    <name type="common">Puerto Rican coqui</name>
    <dbReference type="NCBI Taxonomy" id="57060"/>
    <lineage>
        <taxon>Eukaryota</taxon>
        <taxon>Metazoa</taxon>
        <taxon>Chordata</taxon>
        <taxon>Craniata</taxon>
        <taxon>Vertebrata</taxon>
        <taxon>Euteleostomi</taxon>
        <taxon>Amphibia</taxon>
        <taxon>Batrachia</taxon>
        <taxon>Anura</taxon>
        <taxon>Neobatrachia</taxon>
        <taxon>Hyloidea</taxon>
        <taxon>Eleutherodactylidae</taxon>
        <taxon>Eleutherodactylinae</taxon>
        <taxon>Eleutherodactylus</taxon>
        <taxon>Eleutherodactylus</taxon>
    </lineage>
</organism>
<proteinExistence type="predicted"/>
<dbReference type="EMBL" id="WNTK01033013">
    <property type="protein sequence ID" value="KAG9460926.1"/>
    <property type="molecule type" value="Genomic_DNA"/>
</dbReference>
<evidence type="ECO:0000313" key="1">
    <source>
        <dbReference type="EMBL" id="KAG9460926.1"/>
    </source>
</evidence>
<name>A0A8J6B3S2_ELECQ</name>
<dbReference type="Proteomes" id="UP000770717">
    <property type="component" value="Unassembled WGS sequence"/>
</dbReference>
<accession>A0A8J6B3S2</accession>
<protein>
    <submittedName>
        <fullName evidence="1">Uncharacterized protein</fullName>
    </submittedName>
</protein>
<keyword evidence="2" id="KW-1185">Reference proteome</keyword>
<reference evidence="1" key="1">
    <citation type="thesis" date="2020" institute="ProQuest LLC" country="789 East Eisenhower Parkway, Ann Arbor, MI, USA">
        <title>Comparative Genomics and Chromosome Evolution.</title>
        <authorList>
            <person name="Mudd A.B."/>
        </authorList>
    </citation>
    <scope>NUCLEOTIDE SEQUENCE</scope>
    <source>
        <strain evidence="1">HN-11 Male</strain>
        <tissue evidence="1">Kidney and liver</tissue>
    </source>
</reference>
<gene>
    <name evidence="1" type="ORF">GDO78_018717</name>
</gene>